<sequence>MIGYQLVRRTFASNVKCLKNVEEDTGYLVRRLAQLKDENLTSAEDPLHKLMRPERLEELHESLPQKTFQEKFLSKIAAAKLGSHLSKEARETALAEPWSGEEHFSDASLRMLVDRFKDKNADSKVKLANLAFKPTTNTVNELKGFVPKNLRNRRRLESAQDSALNYQMEKNDKCNQDREASEFRAMYAEKFTPVGSFEKLRSLADVRIEESMRKGEFDTDKLKGRKLDVDQPKPYIDRTEHHLNDIMARQKINPPWIDKQGSVNKEIELLRSELDSSFRQELTMEMRRRNVFAPERSENIFIRSEVADPFKETCFEKWKGKYKGIAENKIRTLNNSMRSYNLQAPLSTQKFYLLVDKELSKVAEKTDVALVFQEEILKRQLHSKKAQPSAHGGGSDWLKKWRLWGN</sequence>
<feature type="domain" description="DnaJ homologue subfamily C member 28 conserved" evidence="1">
    <location>
        <begin position="203"/>
        <end position="271"/>
    </location>
</feature>
<dbReference type="PANTHER" id="PTHR39394">
    <property type="entry name" value="YALI0E31793P"/>
    <property type="match status" value="1"/>
</dbReference>
<accession>A0A1G4K315</accession>
<proteinExistence type="predicted"/>
<keyword evidence="3" id="KW-1185">Reference proteome</keyword>
<protein>
    <submittedName>
        <fullName evidence="2">LADA_0H10242g1_1</fullName>
    </submittedName>
</protein>
<evidence type="ECO:0000313" key="2">
    <source>
        <dbReference type="EMBL" id="SCU98050.1"/>
    </source>
</evidence>
<name>A0A1G4K315_9SACH</name>
<dbReference type="AlphaFoldDB" id="A0A1G4K315"/>
<dbReference type="PANTHER" id="PTHR39394:SF1">
    <property type="entry name" value="DNAJ HOMOLOGUE SUBFAMILY C MEMBER 28 CONSERVED DOMAIN-CONTAINING PROTEIN"/>
    <property type="match status" value="1"/>
</dbReference>
<evidence type="ECO:0000259" key="1">
    <source>
        <dbReference type="Pfam" id="PF09350"/>
    </source>
</evidence>
<dbReference type="Proteomes" id="UP000190274">
    <property type="component" value="Chromosome H"/>
</dbReference>
<organism evidence="2 3">
    <name type="scientific">Lachancea dasiensis</name>
    <dbReference type="NCBI Taxonomy" id="1072105"/>
    <lineage>
        <taxon>Eukaryota</taxon>
        <taxon>Fungi</taxon>
        <taxon>Dikarya</taxon>
        <taxon>Ascomycota</taxon>
        <taxon>Saccharomycotina</taxon>
        <taxon>Saccharomycetes</taxon>
        <taxon>Saccharomycetales</taxon>
        <taxon>Saccharomycetaceae</taxon>
        <taxon>Lachancea</taxon>
    </lineage>
</organism>
<dbReference type="InterPro" id="IPR018961">
    <property type="entry name" value="DnaJ_homolog_subfam-C_membr-28"/>
</dbReference>
<evidence type="ECO:0000313" key="3">
    <source>
        <dbReference type="Proteomes" id="UP000190274"/>
    </source>
</evidence>
<reference evidence="2 3" key="1">
    <citation type="submission" date="2016-03" db="EMBL/GenBank/DDBJ databases">
        <authorList>
            <person name="Devillers H."/>
        </authorList>
    </citation>
    <scope>NUCLEOTIDE SEQUENCE [LARGE SCALE GENOMIC DNA]</scope>
    <source>
        <strain evidence="2">CBS 10888</strain>
    </source>
</reference>
<dbReference type="OrthoDB" id="1922282at2759"/>
<dbReference type="EMBL" id="LT598461">
    <property type="protein sequence ID" value="SCU98050.1"/>
    <property type="molecule type" value="Genomic_DNA"/>
</dbReference>
<gene>
    <name evidence="2" type="ORF">LADA_0H10242G</name>
</gene>
<dbReference type="Pfam" id="PF09350">
    <property type="entry name" value="DJC28_CD"/>
    <property type="match status" value="1"/>
</dbReference>